<reference evidence="2 3" key="1">
    <citation type="journal article" date="2019" name="Nat. Microbiol.">
        <title>Mediterranean grassland soil C-N compound turnover is dependent on rainfall and depth, and is mediated by genomically divergent microorganisms.</title>
        <authorList>
            <person name="Diamond S."/>
            <person name="Andeer P.F."/>
            <person name="Li Z."/>
            <person name="Crits-Christoph A."/>
            <person name="Burstein D."/>
            <person name="Anantharaman K."/>
            <person name="Lane K.R."/>
            <person name="Thomas B.C."/>
            <person name="Pan C."/>
            <person name="Northen T.R."/>
            <person name="Banfield J.F."/>
        </authorList>
    </citation>
    <scope>NUCLEOTIDE SEQUENCE [LARGE SCALE GENOMIC DNA]</scope>
    <source>
        <strain evidence="2">WS_8</strain>
    </source>
</reference>
<keyword evidence="2" id="KW-0540">Nuclease</keyword>
<dbReference type="AlphaFoldDB" id="A0A538TR72"/>
<dbReference type="Gene3D" id="1.10.30.50">
    <property type="match status" value="1"/>
</dbReference>
<name>A0A538TR72_UNCEI</name>
<comment type="caution">
    <text evidence="2">The sequence shown here is derived from an EMBL/GenBank/DDBJ whole genome shotgun (WGS) entry which is preliminary data.</text>
</comment>
<feature type="region of interest" description="Disordered" evidence="1">
    <location>
        <begin position="237"/>
        <end position="273"/>
    </location>
</feature>
<sequence>MSAVVLLAPYLTEENAEGLLAAATHKTKAEIEVLLAQRFPRPDMFTGIRAIEPPVLAGQLSPGIVEAAAAGSPEAAPAEPPAQRPRVAPLAPRRFSLQLTICQQLHDKLRYAQELLSHQIPPGDIPAVFERALDSLIRQLEKRKIAATQKPRASHGHKRAAGRYVPAEIKRAVWRRDQGRCTFVSEDGRRCQARKFLEFDHIDEVARGGTASVERMRLRCRAHNQYGAERTFGAGFMQQKREQSRRAAACTRGTSQRSHPMAQEPRIPCRRGA</sequence>
<evidence type="ECO:0000313" key="3">
    <source>
        <dbReference type="Proteomes" id="UP000316609"/>
    </source>
</evidence>
<evidence type="ECO:0000313" key="2">
    <source>
        <dbReference type="EMBL" id="TMQ66136.1"/>
    </source>
</evidence>
<dbReference type="EMBL" id="VBOY01000061">
    <property type="protein sequence ID" value="TMQ66136.1"/>
    <property type="molecule type" value="Genomic_DNA"/>
</dbReference>
<dbReference type="Proteomes" id="UP000316609">
    <property type="component" value="Unassembled WGS sequence"/>
</dbReference>
<proteinExistence type="predicted"/>
<evidence type="ECO:0000256" key="1">
    <source>
        <dbReference type="SAM" id="MobiDB-lite"/>
    </source>
</evidence>
<keyword evidence="2" id="KW-0378">Hydrolase</keyword>
<protein>
    <submittedName>
        <fullName evidence="2">HNH endonuclease</fullName>
    </submittedName>
</protein>
<keyword evidence="2" id="KW-0255">Endonuclease</keyword>
<dbReference type="GO" id="GO:0004519">
    <property type="term" value="F:endonuclease activity"/>
    <property type="evidence" value="ECO:0007669"/>
    <property type="project" value="UniProtKB-KW"/>
</dbReference>
<accession>A0A538TR72</accession>
<gene>
    <name evidence="2" type="ORF">E6K78_06750</name>
</gene>
<organism evidence="2 3">
    <name type="scientific">Eiseniibacteriota bacterium</name>
    <dbReference type="NCBI Taxonomy" id="2212470"/>
    <lineage>
        <taxon>Bacteria</taxon>
        <taxon>Candidatus Eiseniibacteriota</taxon>
    </lineage>
</organism>